<keyword evidence="4" id="KW-1185">Reference proteome</keyword>
<dbReference type="InterPro" id="IPR013424">
    <property type="entry name" value="Ice-binding_C"/>
</dbReference>
<evidence type="ECO:0000259" key="2">
    <source>
        <dbReference type="Pfam" id="PF07589"/>
    </source>
</evidence>
<gene>
    <name evidence="3" type="ORF">GTP45_17625</name>
</gene>
<evidence type="ECO:0000313" key="3">
    <source>
        <dbReference type="EMBL" id="MYM68640.1"/>
    </source>
</evidence>
<keyword evidence="1" id="KW-0732">Signal</keyword>
<dbReference type="EMBL" id="WWCK01000005">
    <property type="protein sequence ID" value="MYM68640.1"/>
    <property type="molecule type" value="Genomic_DNA"/>
</dbReference>
<dbReference type="RefSeq" id="WP_161015183.1">
    <property type="nucleotide sequence ID" value="NZ_WWCK01000005.1"/>
</dbReference>
<dbReference type="Proteomes" id="UP000450012">
    <property type="component" value="Unassembled WGS sequence"/>
</dbReference>
<protein>
    <submittedName>
        <fullName evidence="3">PEP-CTERM sorting domain-containing protein</fullName>
    </submittedName>
</protein>
<dbReference type="NCBIfam" id="TIGR02595">
    <property type="entry name" value="PEP_CTERM"/>
    <property type="match status" value="1"/>
</dbReference>
<feature type="domain" description="Ice-binding protein C-terminal" evidence="2">
    <location>
        <begin position="158"/>
        <end position="182"/>
    </location>
</feature>
<sequence>MKSMKTLPAALALALFALNPAAHADTLVLTGPELVNENIGWPDTGLQITAIQSVVLQSFSFANIGGADVISLTDSSNNVLHTMNFSAGNAGVVTINADWALTAGQTYHLISEQPSNSWWNYANFPMANAHISVDSGYGFESQQPLYWFRFNDLTTVSAVPEPATYAMFLAGLTAAVLARRRRTL</sequence>
<dbReference type="Pfam" id="PF07589">
    <property type="entry name" value="PEP-CTERM"/>
    <property type="match status" value="1"/>
</dbReference>
<dbReference type="AlphaFoldDB" id="A0A7X4GS15"/>
<feature type="signal peptide" evidence="1">
    <location>
        <begin position="1"/>
        <end position="24"/>
    </location>
</feature>
<accession>A0A7X4GS15</accession>
<organism evidence="3 4">
    <name type="scientific">Duganella rivi</name>
    <dbReference type="NCBI Taxonomy" id="2666083"/>
    <lineage>
        <taxon>Bacteria</taxon>
        <taxon>Pseudomonadati</taxon>
        <taxon>Pseudomonadota</taxon>
        <taxon>Betaproteobacteria</taxon>
        <taxon>Burkholderiales</taxon>
        <taxon>Oxalobacteraceae</taxon>
        <taxon>Telluria group</taxon>
        <taxon>Duganella</taxon>
    </lineage>
</organism>
<evidence type="ECO:0000256" key="1">
    <source>
        <dbReference type="SAM" id="SignalP"/>
    </source>
</evidence>
<proteinExistence type="predicted"/>
<reference evidence="3 4" key="1">
    <citation type="submission" date="2019-12" db="EMBL/GenBank/DDBJ databases">
        <title>Novel species isolated from a subtropical stream in China.</title>
        <authorList>
            <person name="Lu H."/>
        </authorList>
    </citation>
    <scope>NUCLEOTIDE SEQUENCE [LARGE SCALE GENOMIC DNA]</scope>
    <source>
        <strain evidence="3 4">FT55W</strain>
    </source>
</reference>
<feature type="chain" id="PRO_5030510009" evidence="1">
    <location>
        <begin position="25"/>
        <end position="184"/>
    </location>
</feature>
<name>A0A7X4GS15_9BURK</name>
<evidence type="ECO:0000313" key="4">
    <source>
        <dbReference type="Proteomes" id="UP000450012"/>
    </source>
</evidence>
<comment type="caution">
    <text evidence="3">The sequence shown here is derived from an EMBL/GenBank/DDBJ whole genome shotgun (WGS) entry which is preliminary data.</text>
</comment>